<proteinExistence type="predicted"/>
<dbReference type="CDD" id="cd04301">
    <property type="entry name" value="NAT_SF"/>
    <property type="match status" value="1"/>
</dbReference>
<dbReference type="InterPro" id="IPR016181">
    <property type="entry name" value="Acyl_CoA_acyltransferase"/>
</dbReference>
<dbReference type="InterPro" id="IPR000182">
    <property type="entry name" value="GNAT_dom"/>
</dbReference>
<dbReference type="Gene3D" id="3.40.630.30">
    <property type="match status" value="1"/>
</dbReference>
<dbReference type="EMBL" id="BAABHW010000003">
    <property type="protein sequence ID" value="GAA5075195.1"/>
    <property type="molecule type" value="Genomic_DNA"/>
</dbReference>
<keyword evidence="3" id="KW-1185">Reference proteome</keyword>
<reference evidence="3" key="1">
    <citation type="journal article" date="2019" name="Int. J. Syst. Evol. Microbiol.">
        <title>The Global Catalogue of Microorganisms (GCM) 10K type strain sequencing project: providing services to taxonomists for standard genome sequencing and annotation.</title>
        <authorList>
            <consortium name="The Broad Institute Genomics Platform"/>
            <consortium name="The Broad Institute Genome Sequencing Center for Infectious Disease"/>
            <person name="Wu L."/>
            <person name="Ma J."/>
        </authorList>
    </citation>
    <scope>NUCLEOTIDE SEQUENCE [LARGE SCALE GENOMIC DNA]</scope>
    <source>
        <strain evidence="3">JCM 18015</strain>
    </source>
</reference>
<sequence>MSIIPAGTEVAYTVTYLEMTDRPDWAVPALPDGVRLERAINPPVWYFLSLYDAVGRDYEWRDRFDQAEQNPAALASFVADPNVMLWTALADGWPQGFFQLDARQNGTCDLAYFGMVPEAVGRGLGGVLLKTAIAMGWSLPGVERMTVNTCTLDHPRALDLYKKMGFRPIRTEDCTRVLHRARDTSRHPA</sequence>
<dbReference type="RefSeq" id="WP_259549099.1">
    <property type="nucleotide sequence ID" value="NZ_BAABHW010000003.1"/>
</dbReference>
<dbReference type="SUPFAM" id="SSF55729">
    <property type="entry name" value="Acyl-CoA N-acyltransferases (Nat)"/>
    <property type="match status" value="1"/>
</dbReference>
<accession>A0ABP9LCU4</accession>
<dbReference type="PROSITE" id="PS51186">
    <property type="entry name" value="GNAT"/>
    <property type="match status" value="1"/>
</dbReference>
<gene>
    <name evidence="2" type="ORF">GCM10023209_22930</name>
</gene>
<dbReference type="Pfam" id="PF00583">
    <property type="entry name" value="Acetyltransf_1"/>
    <property type="match status" value="1"/>
</dbReference>
<evidence type="ECO:0000313" key="2">
    <source>
        <dbReference type="EMBL" id="GAA5075195.1"/>
    </source>
</evidence>
<organism evidence="2 3">
    <name type="scientific">[Roseibacterium] beibuensis</name>
    <dbReference type="NCBI Taxonomy" id="1193142"/>
    <lineage>
        <taxon>Bacteria</taxon>
        <taxon>Pseudomonadati</taxon>
        <taxon>Pseudomonadota</taxon>
        <taxon>Alphaproteobacteria</taxon>
        <taxon>Rhodobacterales</taxon>
        <taxon>Roseobacteraceae</taxon>
        <taxon>Roseicyclus</taxon>
    </lineage>
</organism>
<comment type="caution">
    <text evidence="2">The sequence shown here is derived from an EMBL/GenBank/DDBJ whole genome shotgun (WGS) entry which is preliminary data.</text>
</comment>
<evidence type="ECO:0000259" key="1">
    <source>
        <dbReference type="PROSITE" id="PS51186"/>
    </source>
</evidence>
<protein>
    <recommendedName>
        <fullName evidence="1">N-acetyltransferase domain-containing protein</fullName>
    </recommendedName>
</protein>
<evidence type="ECO:0000313" key="3">
    <source>
        <dbReference type="Proteomes" id="UP001499910"/>
    </source>
</evidence>
<dbReference type="Proteomes" id="UP001499910">
    <property type="component" value="Unassembled WGS sequence"/>
</dbReference>
<name>A0ABP9LCU4_9RHOB</name>
<feature type="domain" description="N-acetyltransferase" evidence="1">
    <location>
        <begin position="35"/>
        <end position="183"/>
    </location>
</feature>